<dbReference type="GO" id="GO:0004112">
    <property type="term" value="F:cyclic-nucleotide phosphodiesterase activity"/>
    <property type="evidence" value="ECO:0007669"/>
    <property type="project" value="TreeGrafter"/>
</dbReference>
<dbReference type="GO" id="GO:0009214">
    <property type="term" value="P:cyclic nucleotide catabolic process"/>
    <property type="evidence" value="ECO:0007669"/>
    <property type="project" value="TreeGrafter"/>
</dbReference>
<organism evidence="2 3">
    <name type="scientific">Syntrophomonas wolfei</name>
    <dbReference type="NCBI Taxonomy" id="863"/>
    <lineage>
        <taxon>Bacteria</taxon>
        <taxon>Bacillati</taxon>
        <taxon>Bacillota</taxon>
        <taxon>Clostridia</taxon>
        <taxon>Eubacteriales</taxon>
        <taxon>Syntrophomonadaceae</taxon>
        <taxon>Syntrophomonas</taxon>
    </lineage>
</organism>
<proteinExistence type="predicted"/>
<comment type="caution">
    <text evidence="2">The sequence shown here is derived from an EMBL/GenBank/DDBJ whole genome shotgun (WGS) entry which is preliminary data.</text>
</comment>
<dbReference type="PROSITE" id="PS51832">
    <property type="entry name" value="HD_GYP"/>
    <property type="match status" value="1"/>
</dbReference>
<name>A0A354Z0K9_9FIRM</name>
<evidence type="ECO:0000313" key="2">
    <source>
        <dbReference type="EMBL" id="HBK54501.1"/>
    </source>
</evidence>
<dbReference type="CDD" id="cd00077">
    <property type="entry name" value="HDc"/>
    <property type="match status" value="1"/>
</dbReference>
<accession>A0A354Z0K9</accession>
<evidence type="ECO:0000313" key="3">
    <source>
        <dbReference type="Proteomes" id="UP000263273"/>
    </source>
</evidence>
<dbReference type="AlphaFoldDB" id="A0A354Z0K9"/>
<reference evidence="2 3" key="1">
    <citation type="journal article" date="2018" name="Nat. Biotechnol.">
        <title>A standardized bacterial taxonomy based on genome phylogeny substantially revises the tree of life.</title>
        <authorList>
            <person name="Parks D.H."/>
            <person name="Chuvochina M."/>
            <person name="Waite D.W."/>
            <person name="Rinke C."/>
            <person name="Skarshewski A."/>
            <person name="Chaumeil P.A."/>
            <person name="Hugenholtz P."/>
        </authorList>
    </citation>
    <scope>NUCLEOTIDE SEQUENCE [LARGE SCALE GENOMIC DNA]</scope>
    <source>
        <strain evidence="2">UBA10948</strain>
    </source>
</reference>
<dbReference type="Pfam" id="PF13487">
    <property type="entry name" value="HD_5"/>
    <property type="match status" value="1"/>
</dbReference>
<protein>
    <recommendedName>
        <fullName evidence="1">HD-GYP domain-containing protein</fullName>
    </recommendedName>
</protein>
<dbReference type="InterPro" id="IPR003607">
    <property type="entry name" value="HD/PDEase_dom"/>
</dbReference>
<dbReference type="PANTHER" id="PTHR43155">
    <property type="entry name" value="CYCLIC DI-GMP PHOSPHODIESTERASE PA4108-RELATED"/>
    <property type="match status" value="1"/>
</dbReference>
<dbReference type="EMBL" id="DNZF01000243">
    <property type="protein sequence ID" value="HBK54501.1"/>
    <property type="molecule type" value="Genomic_DNA"/>
</dbReference>
<evidence type="ECO:0000259" key="1">
    <source>
        <dbReference type="PROSITE" id="PS51832"/>
    </source>
</evidence>
<dbReference type="InterPro" id="IPR037522">
    <property type="entry name" value="HD_GYP_dom"/>
</dbReference>
<dbReference type="SUPFAM" id="SSF109604">
    <property type="entry name" value="HD-domain/PDEase-like"/>
    <property type="match status" value="1"/>
</dbReference>
<dbReference type="Gene3D" id="1.10.3210.10">
    <property type="entry name" value="Hypothetical protein af1432"/>
    <property type="match status" value="1"/>
</dbReference>
<sequence length="193" mass="21357">MGMIAGCCARLYGLDSAMSRRVSIAGYLHDLGKLSIPEVILDKAGSLTEREMQAIRAHPYDSYAVLSEIEDFTDIARWAGNHHERMDGSGYPWGRSDLTVVDQIVAVADIYEALTSNRPYRRALSQGDALSLIKKQVAKGKIRLEAYELLEMTVESKSSCKEADNLANARGSSCWFRVYSGFDAKQIAAEADR</sequence>
<feature type="domain" description="HD-GYP" evidence="1">
    <location>
        <begin position="1"/>
        <end position="165"/>
    </location>
</feature>
<dbReference type="PANTHER" id="PTHR43155:SF1">
    <property type="entry name" value="3'3'-CGAMP-SPECIFIC PHOSPHODIESTERASE 1"/>
    <property type="match status" value="1"/>
</dbReference>
<gene>
    <name evidence="2" type="ORF">DDZ44_11245</name>
</gene>
<dbReference type="STRING" id="378794.GCA_001570625_01598"/>
<dbReference type="Proteomes" id="UP000263273">
    <property type="component" value="Unassembled WGS sequence"/>
</dbReference>